<dbReference type="STRING" id="4795.A0A225W426"/>
<keyword evidence="3" id="KW-1185">Reference proteome</keyword>
<feature type="region of interest" description="Disordered" evidence="1">
    <location>
        <begin position="187"/>
        <end position="209"/>
    </location>
</feature>
<feature type="compositionally biased region" description="Basic and acidic residues" evidence="1">
    <location>
        <begin position="192"/>
        <end position="201"/>
    </location>
</feature>
<organism evidence="2 3">
    <name type="scientific">Phytophthora megakarya</name>
    <dbReference type="NCBI Taxonomy" id="4795"/>
    <lineage>
        <taxon>Eukaryota</taxon>
        <taxon>Sar</taxon>
        <taxon>Stramenopiles</taxon>
        <taxon>Oomycota</taxon>
        <taxon>Peronosporomycetes</taxon>
        <taxon>Peronosporales</taxon>
        <taxon>Peronosporaceae</taxon>
        <taxon>Phytophthora</taxon>
    </lineage>
</organism>
<reference evidence="3" key="1">
    <citation type="submission" date="2017-03" db="EMBL/GenBank/DDBJ databases">
        <title>Phytopthora megakarya and P. palmivora, two closely related causual agents of cacao black pod achieved similar genome size and gene model numbers by different mechanisms.</title>
        <authorList>
            <person name="Ali S."/>
            <person name="Shao J."/>
            <person name="Larry D.J."/>
            <person name="Kronmiller B."/>
            <person name="Shen D."/>
            <person name="Strem M.D."/>
            <person name="Melnick R.L."/>
            <person name="Guiltinan M.J."/>
            <person name="Tyler B.M."/>
            <person name="Meinhardt L.W."/>
            <person name="Bailey B.A."/>
        </authorList>
    </citation>
    <scope>NUCLEOTIDE SEQUENCE [LARGE SCALE GENOMIC DNA]</scope>
    <source>
        <strain evidence="3">zdho120</strain>
    </source>
</reference>
<evidence type="ECO:0000313" key="3">
    <source>
        <dbReference type="Proteomes" id="UP000198211"/>
    </source>
</evidence>
<sequence length="209" mass="23505">MSMTLPSSPGYSIEEQGIRQQKNKAFAYGFNTPKEDHRVAKALSGMIPKQASILPSLDPFDSTRCEHIYEVRDKPFSPNYTMVNPAFNVGTAVVDVSSAIIIYHYTSMAACYNVDWVMVRLFGDNLDRHLARQAIALQAKQAKTDRLPQDKAALDHHRALIKKLLDINSHLEARLSSVEEMYNKTLHGTSQAKHDQEKKGPAETTNDFQ</sequence>
<protein>
    <submittedName>
        <fullName evidence="2">Uncharacterized protein</fullName>
    </submittedName>
</protein>
<dbReference type="EMBL" id="NBNE01001984">
    <property type="protein sequence ID" value="OWZ11948.1"/>
    <property type="molecule type" value="Genomic_DNA"/>
</dbReference>
<dbReference type="AlphaFoldDB" id="A0A225W426"/>
<evidence type="ECO:0000256" key="1">
    <source>
        <dbReference type="SAM" id="MobiDB-lite"/>
    </source>
</evidence>
<evidence type="ECO:0000313" key="2">
    <source>
        <dbReference type="EMBL" id="OWZ11948.1"/>
    </source>
</evidence>
<name>A0A225W426_9STRA</name>
<comment type="caution">
    <text evidence="2">The sequence shown here is derived from an EMBL/GenBank/DDBJ whole genome shotgun (WGS) entry which is preliminary data.</text>
</comment>
<proteinExistence type="predicted"/>
<gene>
    <name evidence="2" type="ORF">PHMEG_00014956</name>
</gene>
<accession>A0A225W426</accession>
<dbReference type="Proteomes" id="UP000198211">
    <property type="component" value="Unassembled WGS sequence"/>
</dbReference>